<dbReference type="SUPFAM" id="SSF57850">
    <property type="entry name" value="RING/U-box"/>
    <property type="match status" value="1"/>
</dbReference>
<dbReference type="Gene3D" id="3.30.40.10">
    <property type="entry name" value="Zinc/RING finger domain, C3HC4 (zinc finger)"/>
    <property type="match status" value="1"/>
</dbReference>
<keyword evidence="10 13" id="KW-0472">Membrane</keyword>
<evidence type="ECO:0000256" key="7">
    <source>
        <dbReference type="ARBA" id="ARBA00022771"/>
    </source>
</evidence>
<dbReference type="AlphaFoldDB" id="A0A0F7U8G9"/>
<organism evidence="15">
    <name type="scientific">Neospora caninum (strain Liverpool)</name>
    <dbReference type="NCBI Taxonomy" id="572307"/>
    <lineage>
        <taxon>Eukaryota</taxon>
        <taxon>Sar</taxon>
        <taxon>Alveolata</taxon>
        <taxon>Apicomplexa</taxon>
        <taxon>Conoidasida</taxon>
        <taxon>Coccidia</taxon>
        <taxon>Eucoccidiorida</taxon>
        <taxon>Eimeriorina</taxon>
        <taxon>Sarcocystidae</taxon>
        <taxon>Neospora</taxon>
    </lineage>
</organism>
<evidence type="ECO:0000256" key="10">
    <source>
        <dbReference type="ARBA" id="ARBA00023136"/>
    </source>
</evidence>
<gene>
    <name evidence="15" type="ORF">BN1204_020050</name>
</gene>
<evidence type="ECO:0000313" key="15">
    <source>
        <dbReference type="EMBL" id="CEL66184.1"/>
    </source>
</evidence>
<evidence type="ECO:0000256" key="5">
    <source>
        <dbReference type="ARBA" id="ARBA00022679"/>
    </source>
</evidence>
<dbReference type="CDD" id="cd16745">
    <property type="entry name" value="RING-HC_AtRMA-like"/>
    <property type="match status" value="1"/>
</dbReference>
<dbReference type="EMBL" id="LN714481">
    <property type="protein sequence ID" value="CEL66184.1"/>
    <property type="molecule type" value="Genomic_DNA"/>
</dbReference>
<dbReference type="GO" id="GO:0006511">
    <property type="term" value="P:ubiquitin-dependent protein catabolic process"/>
    <property type="evidence" value="ECO:0007669"/>
    <property type="project" value="InterPro"/>
</dbReference>
<name>A0A0F7U8G9_NEOCL</name>
<feature type="compositionally biased region" description="Basic and acidic residues" evidence="12">
    <location>
        <begin position="205"/>
        <end position="230"/>
    </location>
</feature>
<evidence type="ECO:0000256" key="13">
    <source>
        <dbReference type="SAM" id="Phobius"/>
    </source>
</evidence>
<protein>
    <recommendedName>
        <fullName evidence="4">RING-type E3 ubiquitin transferase</fullName>
        <ecNumber evidence="4">2.3.2.27</ecNumber>
    </recommendedName>
</protein>
<dbReference type="InterPro" id="IPR001841">
    <property type="entry name" value="Znf_RING"/>
</dbReference>
<dbReference type="InterPro" id="IPR013083">
    <property type="entry name" value="Znf_RING/FYVE/PHD"/>
</dbReference>
<comment type="subcellular location">
    <subcellularLocation>
        <location evidence="2">Endomembrane system</location>
    </subcellularLocation>
</comment>
<dbReference type="GO" id="GO:0061630">
    <property type="term" value="F:ubiquitin protein ligase activity"/>
    <property type="evidence" value="ECO:0007669"/>
    <property type="project" value="UniProtKB-EC"/>
</dbReference>
<dbReference type="GO" id="GO:0005783">
    <property type="term" value="C:endoplasmic reticulum"/>
    <property type="evidence" value="ECO:0007669"/>
    <property type="project" value="InterPro"/>
</dbReference>
<keyword evidence="8" id="KW-0833">Ubl conjugation pathway</keyword>
<keyword evidence="13" id="KW-0812">Transmembrane</keyword>
<keyword evidence="5" id="KW-0808">Transferase</keyword>
<dbReference type="InterPro" id="IPR017907">
    <property type="entry name" value="Znf_RING_CS"/>
</dbReference>
<feature type="compositionally biased region" description="Low complexity" evidence="12">
    <location>
        <begin position="27"/>
        <end position="39"/>
    </location>
</feature>
<feature type="domain" description="RING-type" evidence="14">
    <location>
        <begin position="316"/>
        <end position="355"/>
    </location>
</feature>
<dbReference type="PROSITE" id="PS00518">
    <property type="entry name" value="ZF_RING_1"/>
    <property type="match status" value="1"/>
</dbReference>
<evidence type="ECO:0000256" key="2">
    <source>
        <dbReference type="ARBA" id="ARBA00004308"/>
    </source>
</evidence>
<dbReference type="GO" id="GO:0016567">
    <property type="term" value="P:protein ubiquitination"/>
    <property type="evidence" value="ECO:0007669"/>
    <property type="project" value="UniProtKB-UniPathway"/>
</dbReference>
<proteinExistence type="predicted"/>
<dbReference type="SMART" id="SM00184">
    <property type="entry name" value="RING"/>
    <property type="match status" value="1"/>
</dbReference>
<dbReference type="GO" id="GO:0008270">
    <property type="term" value="F:zinc ion binding"/>
    <property type="evidence" value="ECO:0007669"/>
    <property type="project" value="UniProtKB-KW"/>
</dbReference>
<dbReference type="InterPro" id="IPR018957">
    <property type="entry name" value="Znf_C3HC4_RING-type"/>
</dbReference>
<feature type="compositionally biased region" description="Low complexity" evidence="12">
    <location>
        <begin position="289"/>
        <end position="305"/>
    </location>
</feature>
<reference evidence="15" key="1">
    <citation type="journal article" date="2015" name="PLoS ONE">
        <title>Comprehensive Evaluation of Toxoplasma gondii VEG and Neospora caninum LIV Genomes with Tachyzoite Stage Transcriptome and Proteome Defines Novel Transcript Features.</title>
        <authorList>
            <person name="Ramaprasad A."/>
            <person name="Mourier T."/>
            <person name="Naeem R."/>
            <person name="Malas T.B."/>
            <person name="Moussa E."/>
            <person name="Panigrahi A."/>
            <person name="Vermont S.J."/>
            <person name="Otto T.D."/>
            <person name="Wastling J."/>
            <person name="Pain A."/>
        </authorList>
    </citation>
    <scope>NUCLEOTIDE SEQUENCE</scope>
    <source>
        <strain evidence="15">Liverpool</strain>
    </source>
</reference>
<feature type="compositionally biased region" description="Basic and acidic residues" evidence="12">
    <location>
        <begin position="370"/>
        <end position="399"/>
    </location>
</feature>
<evidence type="ECO:0000256" key="11">
    <source>
        <dbReference type="PROSITE-ProRule" id="PRU00175"/>
    </source>
</evidence>
<sequence>MERTSRQQASSSVSRPPFAGEPSMRCSPLSSPEDASAPSSEPPAEDASSPSAAHSLDMASAPVSLSVSGEQKFASCPSASSPGEKVPSSDSHSSSMREVRGVSAKPLEGEGGSLPAPSPETGGGRWAEHEDEERRKEEGRENGGETEERRQGQDRETEEADPTGYEEQTRDREDSGGRNARKHEGKDEAGNQEIGKDEGEEGEEAAARESCPREPEKEAGEEGGQERGEETTSAEGSSEAAREVRPQSEVSAAESAFSRSSAYSIVYPGRSSRTGRTAGEMRNRTGCNSATTTTSSSSSSSASSRSRGDENTRFECNICFDEATDPVVTRCGHLFCWQCLHSWLRRGASECPVCKGHTTTSNVIPIYGRGAEKHPRDAPDKGETAAGRIPERPRAERPEPGPQSQSSVRFGGGTGGASLSFGLFPFFGLGVTWGGGAVNTGFSTSASSAFDWLFFPPGAHRRRPGVHRPDQVLTEEQQRMQSLGFLLLAFCFVLYIIFIA</sequence>
<feature type="compositionally biased region" description="Polar residues" evidence="12">
    <location>
        <begin position="1"/>
        <end position="14"/>
    </location>
</feature>
<feature type="compositionally biased region" description="Low complexity" evidence="12">
    <location>
        <begin position="248"/>
        <end position="264"/>
    </location>
</feature>
<dbReference type="PANTHER" id="PTHR12313">
    <property type="entry name" value="E3 UBIQUITIN-PROTEIN LIGASE RNF5-RELATED"/>
    <property type="match status" value="1"/>
</dbReference>
<dbReference type="UniPathway" id="UPA00143"/>
<dbReference type="InterPro" id="IPR045103">
    <property type="entry name" value="RNF5/RNF185-like"/>
</dbReference>
<feature type="region of interest" description="Disordered" evidence="12">
    <location>
        <begin position="1"/>
        <end position="309"/>
    </location>
</feature>
<evidence type="ECO:0000256" key="4">
    <source>
        <dbReference type="ARBA" id="ARBA00012483"/>
    </source>
</evidence>
<evidence type="ECO:0000256" key="9">
    <source>
        <dbReference type="ARBA" id="ARBA00022833"/>
    </source>
</evidence>
<keyword evidence="7 11" id="KW-0863">Zinc-finger</keyword>
<comment type="catalytic activity">
    <reaction evidence="1">
        <text>S-ubiquitinyl-[E2 ubiquitin-conjugating enzyme]-L-cysteine + [acceptor protein]-L-lysine = [E2 ubiquitin-conjugating enzyme]-L-cysteine + N(6)-ubiquitinyl-[acceptor protein]-L-lysine.</text>
        <dbReference type="EC" id="2.3.2.27"/>
    </reaction>
</comment>
<dbReference type="Pfam" id="PF00097">
    <property type="entry name" value="zf-C3HC4"/>
    <property type="match status" value="1"/>
</dbReference>
<feature type="transmembrane region" description="Helical" evidence="13">
    <location>
        <begin position="480"/>
        <end position="499"/>
    </location>
</feature>
<keyword evidence="6" id="KW-0479">Metal-binding</keyword>
<accession>A0A0F7U8G9</accession>
<evidence type="ECO:0000256" key="12">
    <source>
        <dbReference type="SAM" id="MobiDB-lite"/>
    </source>
</evidence>
<dbReference type="EC" id="2.3.2.27" evidence="4"/>
<evidence type="ECO:0000259" key="14">
    <source>
        <dbReference type="PROSITE" id="PS50089"/>
    </source>
</evidence>
<evidence type="ECO:0000256" key="6">
    <source>
        <dbReference type="ARBA" id="ARBA00022723"/>
    </source>
</evidence>
<dbReference type="PROSITE" id="PS50089">
    <property type="entry name" value="ZF_RING_2"/>
    <property type="match status" value="1"/>
</dbReference>
<keyword evidence="13" id="KW-1133">Transmembrane helix</keyword>
<feature type="compositionally biased region" description="Basic and acidic residues" evidence="12">
    <location>
        <begin position="167"/>
        <end position="197"/>
    </location>
</feature>
<feature type="region of interest" description="Disordered" evidence="12">
    <location>
        <begin position="365"/>
        <end position="409"/>
    </location>
</feature>
<feature type="compositionally biased region" description="Basic and acidic residues" evidence="12">
    <location>
        <begin position="126"/>
        <end position="155"/>
    </location>
</feature>
<evidence type="ECO:0000256" key="1">
    <source>
        <dbReference type="ARBA" id="ARBA00000900"/>
    </source>
</evidence>
<evidence type="ECO:0000256" key="8">
    <source>
        <dbReference type="ARBA" id="ARBA00022786"/>
    </source>
</evidence>
<evidence type="ECO:0000256" key="3">
    <source>
        <dbReference type="ARBA" id="ARBA00004906"/>
    </source>
</evidence>
<comment type="pathway">
    <text evidence="3">Protein modification; protein ubiquitination.</text>
</comment>
<keyword evidence="9" id="KW-0862">Zinc</keyword>